<dbReference type="EMBL" id="JAACXV010014117">
    <property type="protein sequence ID" value="KAF7270285.1"/>
    <property type="molecule type" value="Genomic_DNA"/>
</dbReference>
<evidence type="ECO:0000313" key="4">
    <source>
        <dbReference type="Proteomes" id="UP000625711"/>
    </source>
</evidence>
<dbReference type="InterPro" id="IPR004038">
    <property type="entry name" value="Ribosomal_eL8/eL30/eS12/Gad45"/>
</dbReference>
<dbReference type="GO" id="GO:0051726">
    <property type="term" value="P:regulation of cell cycle"/>
    <property type="evidence" value="ECO:0007669"/>
    <property type="project" value="InterPro"/>
</dbReference>
<evidence type="ECO:0000313" key="3">
    <source>
        <dbReference type="EMBL" id="KAF7270285.1"/>
    </source>
</evidence>
<dbReference type="InterPro" id="IPR024824">
    <property type="entry name" value="GADD45"/>
</dbReference>
<dbReference type="GO" id="GO:0005737">
    <property type="term" value="C:cytoplasm"/>
    <property type="evidence" value="ECO:0007669"/>
    <property type="project" value="TreeGrafter"/>
</dbReference>
<dbReference type="Pfam" id="PF01248">
    <property type="entry name" value="Ribosomal_L7Ae"/>
    <property type="match status" value="1"/>
</dbReference>
<feature type="domain" description="Ribosomal protein eL8/eL30/eS12/Gadd45" evidence="2">
    <location>
        <begin position="22"/>
        <end position="104"/>
    </location>
</feature>
<dbReference type="SUPFAM" id="SSF55315">
    <property type="entry name" value="L30e-like"/>
    <property type="match status" value="1"/>
</dbReference>
<comment type="caution">
    <text evidence="3">The sequence shown here is derived from an EMBL/GenBank/DDBJ whole genome shotgun (WGS) entry which is preliminary data.</text>
</comment>
<dbReference type="PANTHER" id="PTHR10411:SF8">
    <property type="entry name" value="FI09246P"/>
    <property type="match status" value="1"/>
</dbReference>
<name>A0A834M8C7_RHYFE</name>
<dbReference type="InterPro" id="IPR029064">
    <property type="entry name" value="Ribosomal_eL30-like_sf"/>
</dbReference>
<evidence type="ECO:0000256" key="1">
    <source>
        <dbReference type="ARBA" id="ARBA00007361"/>
    </source>
</evidence>
<dbReference type="GO" id="GO:0005634">
    <property type="term" value="C:nucleus"/>
    <property type="evidence" value="ECO:0007669"/>
    <property type="project" value="InterPro"/>
</dbReference>
<dbReference type="Proteomes" id="UP000625711">
    <property type="component" value="Unassembled WGS sequence"/>
</dbReference>
<comment type="similarity">
    <text evidence="1">Belongs to the GADD45 family.</text>
</comment>
<keyword evidence="4" id="KW-1185">Reference proteome</keyword>
<dbReference type="PANTHER" id="PTHR10411">
    <property type="entry name" value="GROWTH ARREST AND DNA DAMAGE-INDUCIBLE PROTEIN GADD45"/>
    <property type="match status" value="1"/>
</dbReference>
<dbReference type="AlphaFoldDB" id="A0A834M8C7"/>
<dbReference type="OrthoDB" id="5976967at2759"/>
<accession>A0A834M8C7</accession>
<gene>
    <name evidence="3" type="ORF">GWI33_016749</name>
</gene>
<organism evidence="3 4">
    <name type="scientific">Rhynchophorus ferrugineus</name>
    <name type="common">Red palm weevil</name>
    <name type="synonym">Curculio ferrugineus</name>
    <dbReference type="NCBI Taxonomy" id="354439"/>
    <lineage>
        <taxon>Eukaryota</taxon>
        <taxon>Metazoa</taxon>
        <taxon>Ecdysozoa</taxon>
        <taxon>Arthropoda</taxon>
        <taxon>Hexapoda</taxon>
        <taxon>Insecta</taxon>
        <taxon>Pterygota</taxon>
        <taxon>Neoptera</taxon>
        <taxon>Endopterygota</taxon>
        <taxon>Coleoptera</taxon>
        <taxon>Polyphaga</taxon>
        <taxon>Cucujiformia</taxon>
        <taxon>Curculionidae</taxon>
        <taxon>Dryophthorinae</taxon>
        <taxon>Rhynchophorus</taxon>
    </lineage>
</organism>
<proteinExistence type="inferred from homology"/>
<sequence length="159" mass="17749">MCLTKSVEKCQVMNRNKLSRSLKSALINAKVERRLVCGLFPAIAFLEKSPEDVVLCVLPAARPGDAATHIQAVLLQAFCYENYIPVLQVDCGEKLAKYCGLSTKDKQGAYCNCAIITRDDTLPLLEDEVIPMSKNEHLLADFYECTLEEFPRPVIELPI</sequence>
<evidence type="ECO:0000259" key="2">
    <source>
        <dbReference type="Pfam" id="PF01248"/>
    </source>
</evidence>
<dbReference type="Gene3D" id="3.30.1330.30">
    <property type="match status" value="1"/>
</dbReference>
<protein>
    <recommendedName>
        <fullName evidence="2">Ribosomal protein eL8/eL30/eS12/Gadd45 domain-containing protein</fullName>
    </recommendedName>
</protein>
<reference evidence="3" key="1">
    <citation type="submission" date="2020-08" db="EMBL/GenBank/DDBJ databases">
        <title>Genome sequencing and assembly of the red palm weevil Rhynchophorus ferrugineus.</title>
        <authorList>
            <person name="Dias G.B."/>
            <person name="Bergman C.M."/>
            <person name="Manee M."/>
        </authorList>
    </citation>
    <scope>NUCLEOTIDE SEQUENCE</scope>
    <source>
        <strain evidence="3">AA-2017</strain>
        <tissue evidence="3">Whole larva</tissue>
    </source>
</reference>